<keyword evidence="4" id="KW-1185">Reference proteome</keyword>
<dbReference type="PANTHER" id="PTHR40112">
    <property type="entry name" value="H2HPP ISOMERASE"/>
    <property type="match status" value="1"/>
</dbReference>
<feature type="compositionally biased region" description="Polar residues" evidence="1">
    <location>
        <begin position="1"/>
        <end position="19"/>
    </location>
</feature>
<dbReference type="PANTHER" id="PTHR40112:SF1">
    <property type="entry name" value="H2HPP ISOMERASE"/>
    <property type="match status" value="1"/>
</dbReference>
<dbReference type="EMBL" id="RPDH01000002">
    <property type="protein sequence ID" value="RPE08471.1"/>
    <property type="molecule type" value="Genomic_DNA"/>
</dbReference>
<dbReference type="AlphaFoldDB" id="A0A3N4PTY5"/>
<sequence>MSNTTPISFQELPSRQTVPGMTGRFIHGEQHTLAYWEAEAGTVLPVHQHPHEQMTYVLSGTLEMELNGVKHTLQAHDVVVIPPHTPHGGYAVTACRLIDSFAPVREDYK</sequence>
<dbReference type="InterPro" id="IPR014710">
    <property type="entry name" value="RmlC-like_jellyroll"/>
</dbReference>
<dbReference type="Pfam" id="PF07883">
    <property type="entry name" value="Cupin_2"/>
    <property type="match status" value="1"/>
</dbReference>
<dbReference type="Proteomes" id="UP000278351">
    <property type="component" value="Unassembled WGS sequence"/>
</dbReference>
<feature type="region of interest" description="Disordered" evidence="1">
    <location>
        <begin position="1"/>
        <end position="22"/>
    </location>
</feature>
<dbReference type="InterPro" id="IPR011051">
    <property type="entry name" value="RmlC_Cupin_sf"/>
</dbReference>
<comment type="caution">
    <text evidence="3">The sequence shown here is derived from an EMBL/GenBank/DDBJ whole genome shotgun (WGS) entry which is preliminary data.</text>
</comment>
<feature type="domain" description="Cupin type-2" evidence="2">
    <location>
        <begin position="35"/>
        <end position="99"/>
    </location>
</feature>
<gene>
    <name evidence="3" type="ORF">EGT74_15610</name>
</gene>
<accession>A0A3N4PTY5</accession>
<name>A0A3N4PTY5_9BACT</name>
<reference evidence="3 4" key="1">
    <citation type="submission" date="2018-11" db="EMBL/GenBank/DDBJ databases">
        <title>Chitinophaga lutea sp.nov., isolate from arsenic contaminated soil.</title>
        <authorList>
            <person name="Zong Y."/>
        </authorList>
    </citation>
    <scope>NUCLEOTIDE SEQUENCE [LARGE SCALE GENOMIC DNA]</scope>
    <source>
        <strain evidence="3 4">ZY74</strain>
    </source>
</reference>
<evidence type="ECO:0000259" key="2">
    <source>
        <dbReference type="Pfam" id="PF07883"/>
    </source>
</evidence>
<evidence type="ECO:0000313" key="3">
    <source>
        <dbReference type="EMBL" id="RPE08471.1"/>
    </source>
</evidence>
<protein>
    <submittedName>
        <fullName evidence="3">Cupin domain-containing protein</fullName>
    </submittedName>
</protein>
<organism evidence="3 4">
    <name type="scientific">Chitinophaga lutea</name>
    <dbReference type="NCBI Taxonomy" id="2488634"/>
    <lineage>
        <taxon>Bacteria</taxon>
        <taxon>Pseudomonadati</taxon>
        <taxon>Bacteroidota</taxon>
        <taxon>Chitinophagia</taxon>
        <taxon>Chitinophagales</taxon>
        <taxon>Chitinophagaceae</taxon>
        <taxon>Chitinophaga</taxon>
    </lineage>
</organism>
<dbReference type="InterPro" id="IPR052535">
    <property type="entry name" value="Bacilysin_H2HPP_isomerase"/>
</dbReference>
<dbReference type="CDD" id="cd02238">
    <property type="entry name" value="cupin_KdgF"/>
    <property type="match status" value="1"/>
</dbReference>
<evidence type="ECO:0000256" key="1">
    <source>
        <dbReference type="SAM" id="MobiDB-lite"/>
    </source>
</evidence>
<dbReference type="RefSeq" id="WP_123847474.1">
    <property type="nucleotide sequence ID" value="NZ_RPDH01000002.1"/>
</dbReference>
<dbReference type="InterPro" id="IPR013096">
    <property type="entry name" value="Cupin_2"/>
</dbReference>
<proteinExistence type="predicted"/>
<evidence type="ECO:0000313" key="4">
    <source>
        <dbReference type="Proteomes" id="UP000278351"/>
    </source>
</evidence>
<dbReference type="OrthoDB" id="9811153at2"/>
<dbReference type="Gene3D" id="2.60.120.10">
    <property type="entry name" value="Jelly Rolls"/>
    <property type="match status" value="1"/>
</dbReference>
<dbReference type="SUPFAM" id="SSF51182">
    <property type="entry name" value="RmlC-like cupins"/>
    <property type="match status" value="1"/>
</dbReference>